<keyword evidence="2" id="KW-1185">Reference proteome</keyword>
<organism evidence="1 2">
    <name type="scientific">Mucilaginibacter paludis DSM 18603</name>
    <dbReference type="NCBI Taxonomy" id="714943"/>
    <lineage>
        <taxon>Bacteria</taxon>
        <taxon>Pseudomonadati</taxon>
        <taxon>Bacteroidota</taxon>
        <taxon>Sphingobacteriia</taxon>
        <taxon>Sphingobacteriales</taxon>
        <taxon>Sphingobacteriaceae</taxon>
        <taxon>Mucilaginibacter</taxon>
    </lineage>
</organism>
<proteinExistence type="predicted"/>
<gene>
    <name evidence="1" type="ORF">Mucpa_3388</name>
</gene>
<dbReference type="HOGENOM" id="CLU_2317189_0_0_10"/>
<evidence type="ECO:0000313" key="1">
    <source>
        <dbReference type="EMBL" id="EHQ27487.1"/>
    </source>
</evidence>
<dbReference type="EMBL" id="CM001403">
    <property type="protein sequence ID" value="EHQ27487.1"/>
    <property type="molecule type" value="Genomic_DNA"/>
</dbReference>
<accession>H1YHT7</accession>
<evidence type="ECO:0000313" key="2">
    <source>
        <dbReference type="Proteomes" id="UP000002774"/>
    </source>
</evidence>
<dbReference type="AlphaFoldDB" id="H1YHT7"/>
<sequence>MDRRQKIMKLIVDELAEFSDLQYTYTGAVTGLDANLISMDFVVRQGPIRGDFNIRGMIDMPVQLKAQYDNRTILNDHPLLQSQIEKDLRQISDKINRLL</sequence>
<dbReference type="STRING" id="714943.Mucpa_3388"/>
<protein>
    <submittedName>
        <fullName evidence="1">Uncharacterized protein</fullName>
    </submittedName>
</protein>
<name>H1YHT7_9SPHI</name>
<reference evidence="1" key="1">
    <citation type="submission" date="2011-09" db="EMBL/GenBank/DDBJ databases">
        <title>The permanent draft genome of Mucilaginibacter paludis DSM 18603.</title>
        <authorList>
            <consortium name="US DOE Joint Genome Institute (JGI-PGF)"/>
            <person name="Lucas S."/>
            <person name="Han J."/>
            <person name="Lapidus A."/>
            <person name="Bruce D."/>
            <person name="Goodwin L."/>
            <person name="Pitluck S."/>
            <person name="Peters L."/>
            <person name="Kyrpides N."/>
            <person name="Mavromatis K."/>
            <person name="Ivanova N."/>
            <person name="Mikhailova N."/>
            <person name="Held B."/>
            <person name="Detter J.C."/>
            <person name="Tapia R."/>
            <person name="Han C."/>
            <person name="Land M."/>
            <person name="Hauser L."/>
            <person name="Markowitz V."/>
            <person name="Cheng J.-F."/>
            <person name="Hugenholtz P."/>
            <person name="Woyke T."/>
            <person name="Wu D."/>
            <person name="Tindall B."/>
            <person name="Brambilla E."/>
            <person name="Klenk H.-P."/>
            <person name="Eisen J.A."/>
        </authorList>
    </citation>
    <scope>NUCLEOTIDE SEQUENCE [LARGE SCALE GENOMIC DNA]</scope>
    <source>
        <strain evidence="1">DSM 18603</strain>
    </source>
</reference>
<dbReference type="Proteomes" id="UP000002774">
    <property type="component" value="Chromosome"/>
</dbReference>